<organism evidence="3 4">
    <name type="scientific">Aureobasidium pullulans</name>
    <name type="common">Black yeast</name>
    <name type="synonym">Pullularia pullulans</name>
    <dbReference type="NCBI Taxonomy" id="5580"/>
    <lineage>
        <taxon>Eukaryota</taxon>
        <taxon>Fungi</taxon>
        <taxon>Dikarya</taxon>
        <taxon>Ascomycota</taxon>
        <taxon>Pezizomycotina</taxon>
        <taxon>Dothideomycetes</taxon>
        <taxon>Dothideomycetidae</taxon>
        <taxon>Dothideales</taxon>
        <taxon>Saccotheciaceae</taxon>
        <taxon>Aureobasidium</taxon>
    </lineage>
</organism>
<dbReference type="PANTHER" id="PTHR40617">
    <property type="entry name" value="TERPENE CYCLASE ASQC"/>
    <property type="match status" value="1"/>
</dbReference>
<dbReference type="SUPFAM" id="SSF159245">
    <property type="entry name" value="AttH-like"/>
    <property type="match status" value="1"/>
</dbReference>
<feature type="signal peptide" evidence="1">
    <location>
        <begin position="1"/>
        <end position="32"/>
    </location>
</feature>
<reference evidence="3 4" key="1">
    <citation type="submission" date="2018-10" db="EMBL/GenBank/DDBJ databases">
        <title>Fifty Aureobasidium pullulans genomes reveal a recombining polyextremotolerant generalist.</title>
        <authorList>
            <person name="Gostincar C."/>
            <person name="Turk M."/>
            <person name="Zajc J."/>
            <person name="Gunde-Cimerman N."/>
        </authorList>
    </citation>
    <scope>NUCLEOTIDE SEQUENCE [LARGE SCALE GENOMIC DNA]</scope>
    <source>
        <strain evidence="3 4">EXF-11013</strain>
    </source>
</reference>
<evidence type="ECO:0000256" key="1">
    <source>
        <dbReference type="SAM" id="SignalP"/>
    </source>
</evidence>
<dbReference type="Gene3D" id="2.40.370.10">
    <property type="entry name" value="AttH-like domain"/>
    <property type="match status" value="2"/>
</dbReference>
<name>A0A4S8XJF0_AURPU</name>
<accession>A0A4S8XJF0</accession>
<protein>
    <recommendedName>
        <fullName evidence="2">AttH domain-containing protein</fullName>
    </recommendedName>
</protein>
<feature type="domain" description="AttH" evidence="2">
    <location>
        <begin position="93"/>
        <end position="228"/>
    </location>
</feature>
<evidence type="ECO:0000313" key="3">
    <source>
        <dbReference type="EMBL" id="THW37965.1"/>
    </source>
</evidence>
<gene>
    <name evidence="3" type="ORF">D6D22_06977</name>
</gene>
<evidence type="ECO:0000259" key="2">
    <source>
        <dbReference type="Pfam" id="PF07143"/>
    </source>
</evidence>
<comment type="caution">
    <text evidence="3">The sequence shown here is derived from an EMBL/GenBank/DDBJ whole genome shotgun (WGS) entry which is preliminary data.</text>
</comment>
<dbReference type="InterPro" id="IPR023374">
    <property type="entry name" value="AttH-like_dom_sf"/>
</dbReference>
<dbReference type="Proteomes" id="UP000310687">
    <property type="component" value="Unassembled WGS sequence"/>
</dbReference>
<dbReference type="EMBL" id="QZAL01000112">
    <property type="protein sequence ID" value="THW37965.1"/>
    <property type="molecule type" value="Genomic_DNA"/>
</dbReference>
<dbReference type="Pfam" id="PF07143">
    <property type="entry name" value="CrtC"/>
    <property type="match status" value="1"/>
</dbReference>
<dbReference type="PANTHER" id="PTHR40617:SF1">
    <property type="entry name" value="ATTH DOMAIN-CONTAINING PROTEIN-RELATED"/>
    <property type="match status" value="1"/>
</dbReference>
<dbReference type="InterPro" id="IPR053112">
    <property type="entry name" value="Fungal_Dehydratase/Hydratase"/>
</dbReference>
<dbReference type="AlphaFoldDB" id="A0A4S8XJF0"/>
<keyword evidence="1" id="KW-0732">Signal</keyword>
<feature type="chain" id="PRO_5020595327" description="AttH domain-containing protein" evidence="1">
    <location>
        <begin position="33"/>
        <end position="362"/>
    </location>
</feature>
<dbReference type="InterPro" id="IPR010791">
    <property type="entry name" value="AttH_dom"/>
</dbReference>
<proteinExistence type="predicted"/>
<sequence length="362" mass="40016">MERTIMNRHPAIPCGMARYFLTLASLAAFAAASYNFEPEHVQVIEDPNLPVQYSLQDSQLISPLSTAFNSYWYATFLTSTDDKQYAVLSQTIAAANGLAVLRTSVLDLNNTENYWQQILSDPYHDNSTLHNGRLHIDASTHGIVGLSNDSISTMGIWASANDFAYNFTIKATSPVLLNGGAGVFSWADGETRQWALPSCETSGELTIGNHTLEVNTTNSLTWYDRQHGVAGVNGQFTWFGMQFPGSDIKASMWYTDNTGLYEQHLKFITVRKHSGVEIVGYNITEEGATWTSPRSNLTYPLAWPIWFDNGDFLRVESVRDDQEIYAPGQLTAISAFASVKGRFFGQEVGYALVDNVPGKGAT</sequence>
<evidence type="ECO:0000313" key="4">
    <source>
        <dbReference type="Proteomes" id="UP000310687"/>
    </source>
</evidence>